<keyword evidence="7" id="KW-0862">Zinc</keyword>
<keyword evidence="5" id="KW-0479">Metal-binding</keyword>
<feature type="compositionally biased region" description="Polar residues" evidence="8">
    <location>
        <begin position="320"/>
        <end position="338"/>
    </location>
</feature>
<evidence type="ECO:0000313" key="11">
    <source>
        <dbReference type="Proteomes" id="UP000559256"/>
    </source>
</evidence>
<dbReference type="InterPro" id="IPR001330">
    <property type="entry name" value="Prenyltrans"/>
</dbReference>
<sequence length="539" mass="58268">MYLDRKNCCSTPSRSQAFKKSLAYSPFMSYSSSTPYHRSHDLKPNPSIETDTETWISTLPRLARVAHAGHVKRCLTGLPDSQVDLDSSRLAIIFYCIGTLDLLGLVPDKVSEADMEMWREWIWEQYVSGPYGAGFRPSPFMNTNSSANEASALQPSSPYDTPHLITTYTAILTLAILRDDFKRLDRQGLRRLVGSCQRVGERGDGSFSTIPLSSSTSASSGPRGDVGTDEGRDTDLRTLYCAFVLCHLLDDWSTIDVEKAMEFVGGCRTYEGGYGISINCEAQGGSTYTALASIYLAPQPQPSSTPSGRSGTTPSLPLSGPSTQAGSTPMQPGSSSESGPDAAAGMSGSTSTMKTQTQTPRLTPQEISQTTSYLLRLQQAHSSGGDDDGGDQDKKSKRSGHGGFAGRTNKDADACYCFWCGAGLKILGKSHLVDSRALVSFLADCQFRFGGIGKAPGENPDPYHTYLALAALSMYTPFRSRPHPSTSGVPAEPLAINAGVDTVNDPNLSTWTLDPLDPLINAREETARWAREKVRMRPE</sequence>
<feature type="compositionally biased region" description="Polar residues" evidence="8">
    <location>
        <begin position="347"/>
        <end position="365"/>
    </location>
</feature>
<proteinExistence type="inferred from homology"/>
<gene>
    <name evidence="10" type="ORF">D9758_016190</name>
</gene>
<keyword evidence="11" id="KW-1185">Reference proteome</keyword>
<dbReference type="InterPro" id="IPR008930">
    <property type="entry name" value="Terpenoid_cyclase/PrenylTrfase"/>
</dbReference>
<dbReference type="SUPFAM" id="SSF48239">
    <property type="entry name" value="Terpenoid cyclases/Protein prenyltransferases"/>
    <property type="match status" value="1"/>
</dbReference>
<dbReference type="InterPro" id="IPR045089">
    <property type="entry name" value="PGGT1B-like"/>
</dbReference>
<dbReference type="GO" id="GO:0005953">
    <property type="term" value="C:CAAX-protein geranylgeranyltransferase complex"/>
    <property type="evidence" value="ECO:0007669"/>
    <property type="project" value="TreeGrafter"/>
</dbReference>
<feature type="region of interest" description="Disordered" evidence="8">
    <location>
        <begin position="380"/>
        <end position="405"/>
    </location>
</feature>
<dbReference type="PANTHER" id="PTHR11774">
    <property type="entry name" value="GERANYLGERANYL TRANSFERASE TYPE BETA SUBUNIT"/>
    <property type="match status" value="1"/>
</dbReference>
<evidence type="ECO:0000256" key="8">
    <source>
        <dbReference type="SAM" id="MobiDB-lite"/>
    </source>
</evidence>
<evidence type="ECO:0000313" key="10">
    <source>
        <dbReference type="EMBL" id="KAF5335025.1"/>
    </source>
</evidence>
<feature type="region of interest" description="Disordered" evidence="8">
    <location>
        <begin position="200"/>
        <end position="231"/>
    </location>
</feature>
<dbReference type="Gene3D" id="1.50.10.20">
    <property type="match status" value="1"/>
</dbReference>
<evidence type="ECO:0000256" key="1">
    <source>
        <dbReference type="ARBA" id="ARBA00001947"/>
    </source>
</evidence>
<dbReference type="AlphaFoldDB" id="A0A8H5C4A0"/>
<keyword evidence="6" id="KW-0677">Repeat</keyword>
<evidence type="ECO:0000256" key="7">
    <source>
        <dbReference type="ARBA" id="ARBA00022833"/>
    </source>
</evidence>
<dbReference type="GO" id="GO:0046872">
    <property type="term" value="F:metal ion binding"/>
    <property type="evidence" value="ECO:0007669"/>
    <property type="project" value="UniProtKB-KW"/>
</dbReference>
<dbReference type="Pfam" id="PF00432">
    <property type="entry name" value="Prenyltrans"/>
    <property type="match status" value="2"/>
</dbReference>
<comment type="caution">
    <text evidence="10">The sequence shown here is derived from an EMBL/GenBank/DDBJ whole genome shotgun (WGS) entry which is preliminary data.</text>
</comment>
<keyword evidence="3" id="KW-0637">Prenyltransferase</keyword>
<feature type="region of interest" description="Disordered" evidence="8">
    <location>
        <begin position="299"/>
        <end position="365"/>
    </location>
</feature>
<keyword evidence="4" id="KW-0808">Transferase</keyword>
<comment type="similarity">
    <text evidence="2">Belongs to the protein prenyltransferase subunit beta family.</text>
</comment>
<dbReference type="PANTHER" id="PTHR11774:SF4">
    <property type="entry name" value="GERANYLGERANYL TRANSFERASE TYPE-1 SUBUNIT BETA"/>
    <property type="match status" value="1"/>
</dbReference>
<feature type="compositionally biased region" description="Low complexity" evidence="8">
    <location>
        <begin position="302"/>
        <end position="315"/>
    </location>
</feature>
<name>A0A8H5C4A0_9AGAR</name>
<dbReference type="OrthoDB" id="24893at2759"/>
<evidence type="ECO:0000256" key="4">
    <source>
        <dbReference type="ARBA" id="ARBA00022679"/>
    </source>
</evidence>
<reference evidence="10 11" key="1">
    <citation type="journal article" date="2020" name="ISME J.">
        <title>Uncovering the hidden diversity of litter-decomposition mechanisms in mushroom-forming fungi.</title>
        <authorList>
            <person name="Floudas D."/>
            <person name="Bentzer J."/>
            <person name="Ahren D."/>
            <person name="Johansson T."/>
            <person name="Persson P."/>
            <person name="Tunlid A."/>
        </authorList>
    </citation>
    <scope>NUCLEOTIDE SEQUENCE [LARGE SCALE GENOMIC DNA]</scope>
    <source>
        <strain evidence="10 11">CBS 291.85</strain>
    </source>
</reference>
<feature type="domain" description="Prenyltransferase alpha-alpha toroid" evidence="9">
    <location>
        <begin position="62"/>
        <end position="299"/>
    </location>
</feature>
<feature type="domain" description="Prenyltransferase alpha-alpha toroid" evidence="9">
    <location>
        <begin position="354"/>
        <end position="509"/>
    </location>
</feature>
<evidence type="ECO:0000256" key="3">
    <source>
        <dbReference type="ARBA" id="ARBA00022602"/>
    </source>
</evidence>
<feature type="compositionally biased region" description="Low complexity" evidence="8">
    <location>
        <begin position="206"/>
        <end position="220"/>
    </location>
</feature>
<evidence type="ECO:0000256" key="6">
    <source>
        <dbReference type="ARBA" id="ARBA00022737"/>
    </source>
</evidence>
<evidence type="ECO:0000259" key="9">
    <source>
        <dbReference type="Pfam" id="PF00432"/>
    </source>
</evidence>
<dbReference type="GO" id="GO:0004662">
    <property type="term" value="F:CAAX-protein geranylgeranyltransferase activity"/>
    <property type="evidence" value="ECO:0007669"/>
    <property type="project" value="TreeGrafter"/>
</dbReference>
<protein>
    <recommendedName>
        <fullName evidence="9">Prenyltransferase alpha-alpha toroid domain-containing protein</fullName>
    </recommendedName>
</protein>
<accession>A0A8H5C4A0</accession>
<comment type="cofactor">
    <cofactor evidence="1">
        <name>Zn(2+)</name>
        <dbReference type="ChEBI" id="CHEBI:29105"/>
    </cofactor>
</comment>
<evidence type="ECO:0000256" key="2">
    <source>
        <dbReference type="ARBA" id="ARBA00010497"/>
    </source>
</evidence>
<dbReference type="EMBL" id="JAACJM010000249">
    <property type="protein sequence ID" value="KAF5335025.1"/>
    <property type="molecule type" value="Genomic_DNA"/>
</dbReference>
<dbReference type="Proteomes" id="UP000559256">
    <property type="component" value="Unassembled WGS sequence"/>
</dbReference>
<evidence type="ECO:0000256" key="5">
    <source>
        <dbReference type="ARBA" id="ARBA00022723"/>
    </source>
</evidence>
<organism evidence="10 11">
    <name type="scientific">Tetrapyrgos nigripes</name>
    <dbReference type="NCBI Taxonomy" id="182062"/>
    <lineage>
        <taxon>Eukaryota</taxon>
        <taxon>Fungi</taxon>
        <taxon>Dikarya</taxon>
        <taxon>Basidiomycota</taxon>
        <taxon>Agaricomycotina</taxon>
        <taxon>Agaricomycetes</taxon>
        <taxon>Agaricomycetidae</taxon>
        <taxon>Agaricales</taxon>
        <taxon>Marasmiineae</taxon>
        <taxon>Marasmiaceae</taxon>
        <taxon>Tetrapyrgos</taxon>
    </lineage>
</organism>